<dbReference type="Proteomes" id="UP001017257">
    <property type="component" value="Chromosome"/>
</dbReference>
<keyword evidence="2" id="KW-1185">Reference proteome</keyword>
<evidence type="ECO:0008006" key="3">
    <source>
        <dbReference type="Google" id="ProtNLM"/>
    </source>
</evidence>
<dbReference type="EMBL" id="CP102845">
    <property type="protein sequence ID" value="UVF21169.1"/>
    <property type="molecule type" value="Genomic_DNA"/>
</dbReference>
<dbReference type="RefSeq" id="WP_173949495.1">
    <property type="nucleotide sequence ID" value="NZ_CP102845.1"/>
</dbReference>
<name>A0ABY5RY28_9HYPH</name>
<sequence>MTDEEVEAVARAFYESLENARGWATEPVFLKERFREHARIAIAAVEQYEAITQPKIAPLTVAVPLERASGYLMQAADVSILPGSTFRAVLKGPSHIYHEANADYFKLVGHRNLFTMPVRDALPELAGQGYYELLDRVYTTRQTFVGQFLPISLQMVPLGALEERRIDLVYRPIQNRGGEMLGLFVEGCDRTL</sequence>
<reference evidence="1" key="1">
    <citation type="submission" date="2022-08" db="EMBL/GenBank/DDBJ databases">
        <title>Microvirga terrae sp. nov., isolated from soil.</title>
        <authorList>
            <person name="Kim K.H."/>
            <person name="Seo Y.L."/>
            <person name="Kim J.M."/>
            <person name="Lee J.K."/>
            <person name="Han D.M."/>
            <person name="Jeon C.O."/>
        </authorList>
    </citation>
    <scope>NUCLEOTIDE SEQUENCE</scope>
    <source>
        <strain evidence="1">R24</strain>
    </source>
</reference>
<gene>
    <name evidence="1" type="ORF">HPT29_008630</name>
</gene>
<accession>A0ABY5RY28</accession>
<proteinExistence type="predicted"/>
<organism evidence="1 2">
    <name type="scientific">Microvirga terrae</name>
    <dbReference type="NCBI Taxonomy" id="2740529"/>
    <lineage>
        <taxon>Bacteria</taxon>
        <taxon>Pseudomonadati</taxon>
        <taxon>Pseudomonadota</taxon>
        <taxon>Alphaproteobacteria</taxon>
        <taxon>Hyphomicrobiales</taxon>
        <taxon>Methylobacteriaceae</taxon>
        <taxon>Microvirga</taxon>
    </lineage>
</organism>
<protein>
    <recommendedName>
        <fullName evidence="3">PAS domain-containing protein</fullName>
    </recommendedName>
</protein>
<evidence type="ECO:0000313" key="1">
    <source>
        <dbReference type="EMBL" id="UVF21169.1"/>
    </source>
</evidence>
<evidence type="ECO:0000313" key="2">
    <source>
        <dbReference type="Proteomes" id="UP001017257"/>
    </source>
</evidence>
<dbReference type="Gene3D" id="3.30.450.20">
    <property type="entry name" value="PAS domain"/>
    <property type="match status" value="1"/>
</dbReference>